<evidence type="ECO:0000313" key="9">
    <source>
        <dbReference type="EMBL" id="CAI4211170.1"/>
    </source>
</evidence>
<protein>
    <recommendedName>
        <fullName evidence="2">carbonic anhydrase</fullName>
        <ecNumber evidence="2">4.2.1.1</ecNumber>
    </recommendedName>
</protein>
<sequence length="319" mass="32570">MWVALAAHLITPALSGCAYGTAIEPRVEGSVPVNTFGYIGLAGPINWVGLDPEANALCGIGTRQSPIGLPSPGVSALQATSVTLSIPDLPNGAPLENLGTTVEVAASEAGGTLEVGADSPLGALAGFRLEQLHFHLPSEHLDNGTSRAMEMHMVFEGEGGQVAVVAAFVDADGPGPVLEDVFSVVGDVAAPGSVVTTPGLALSELARVLSAGQFQTYSGSLTTPPCTEGVTWLVSTETLSISREGFERARDVIGFNARFPQNTLGEPNILQVASQAGVPPEGEVVGEATASDTEDAERMASIAALAAVMATWVPIPIPP</sequence>
<keyword evidence="5" id="KW-0456">Lyase</keyword>
<keyword evidence="7" id="KW-0732">Signal</keyword>
<dbReference type="PANTHER" id="PTHR18952">
    <property type="entry name" value="CARBONIC ANHYDRASE"/>
    <property type="match status" value="1"/>
</dbReference>
<name>A0A9P1GVR6_9PEZI</name>
<dbReference type="GO" id="GO:0008270">
    <property type="term" value="F:zinc ion binding"/>
    <property type="evidence" value="ECO:0007669"/>
    <property type="project" value="InterPro"/>
</dbReference>
<feature type="domain" description="Alpha-carbonic anhydrase" evidence="8">
    <location>
        <begin position="34"/>
        <end position="289"/>
    </location>
</feature>
<keyword evidence="10" id="KW-1185">Reference proteome</keyword>
<dbReference type="Gene3D" id="3.10.200.10">
    <property type="entry name" value="Alpha carbonic anhydrase"/>
    <property type="match status" value="1"/>
</dbReference>
<evidence type="ECO:0000256" key="1">
    <source>
        <dbReference type="ARBA" id="ARBA00010718"/>
    </source>
</evidence>
<evidence type="ECO:0000259" key="8">
    <source>
        <dbReference type="PROSITE" id="PS51144"/>
    </source>
</evidence>
<reference evidence="9" key="1">
    <citation type="submission" date="2022-11" db="EMBL/GenBank/DDBJ databases">
        <authorList>
            <person name="Scott C."/>
            <person name="Bruce N."/>
        </authorList>
    </citation>
    <scope>NUCLEOTIDE SEQUENCE</scope>
</reference>
<dbReference type="InterPro" id="IPR023561">
    <property type="entry name" value="Carbonic_anhydrase_a-class"/>
</dbReference>
<keyword evidence="4" id="KW-0862">Zinc</keyword>
<comment type="similarity">
    <text evidence="1">Belongs to the alpha-carbonic anhydrase family.</text>
</comment>
<evidence type="ECO:0000256" key="4">
    <source>
        <dbReference type="ARBA" id="ARBA00022833"/>
    </source>
</evidence>
<dbReference type="GO" id="GO:0004089">
    <property type="term" value="F:carbonate dehydratase activity"/>
    <property type="evidence" value="ECO:0007669"/>
    <property type="project" value="UniProtKB-EC"/>
</dbReference>
<dbReference type="EC" id="4.2.1.1" evidence="2"/>
<dbReference type="InterPro" id="IPR001148">
    <property type="entry name" value="CA_dom"/>
</dbReference>
<evidence type="ECO:0000256" key="2">
    <source>
        <dbReference type="ARBA" id="ARBA00012925"/>
    </source>
</evidence>
<evidence type="ECO:0000256" key="6">
    <source>
        <dbReference type="ARBA" id="ARBA00048348"/>
    </source>
</evidence>
<accession>A0A9P1GVR6</accession>
<evidence type="ECO:0000256" key="5">
    <source>
        <dbReference type="ARBA" id="ARBA00023239"/>
    </source>
</evidence>
<dbReference type="InterPro" id="IPR036398">
    <property type="entry name" value="CA_dom_sf"/>
</dbReference>
<comment type="catalytic activity">
    <reaction evidence="6">
        <text>hydrogencarbonate + H(+) = CO2 + H2O</text>
        <dbReference type="Rhea" id="RHEA:10748"/>
        <dbReference type="ChEBI" id="CHEBI:15377"/>
        <dbReference type="ChEBI" id="CHEBI:15378"/>
        <dbReference type="ChEBI" id="CHEBI:16526"/>
        <dbReference type="ChEBI" id="CHEBI:17544"/>
        <dbReference type="EC" id="4.2.1.1"/>
    </reaction>
</comment>
<dbReference type="SUPFAM" id="SSF51069">
    <property type="entry name" value="Carbonic anhydrase"/>
    <property type="match status" value="1"/>
</dbReference>
<dbReference type="OrthoDB" id="429145at2759"/>
<feature type="chain" id="PRO_5040156637" description="carbonic anhydrase" evidence="7">
    <location>
        <begin position="16"/>
        <end position="319"/>
    </location>
</feature>
<organism evidence="9 10">
    <name type="scientific">Parascedosporium putredinis</name>
    <dbReference type="NCBI Taxonomy" id="1442378"/>
    <lineage>
        <taxon>Eukaryota</taxon>
        <taxon>Fungi</taxon>
        <taxon>Dikarya</taxon>
        <taxon>Ascomycota</taxon>
        <taxon>Pezizomycotina</taxon>
        <taxon>Sordariomycetes</taxon>
        <taxon>Hypocreomycetidae</taxon>
        <taxon>Microascales</taxon>
        <taxon>Microascaceae</taxon>
        <taxon>Parascedosporium</taxon>
    </lineage>
</organism>
<dbReference type="PANTHER" id="PTHR18952:SF265">
    <property type="entry name" value="CARBONIC ANHYDRASE"/>
    <property type="match status" value="1"/>
</dbReference>
<dbReference type="CDD" id="cd03124">
    <property type="entry name" value="alpha_CA_prokaryotic_like"/>
    <property type="match status" value="1"/>
</dbReference>
<gene>
    <name evidence="9" type="ORF">PPNO1_LOCUS968</name>
</gene>
<dbReference type="AlphaFoldDB" id="A0A9P1GVR6"/>
<feature type="signal peptide" evidence="7">
    <location>
        <begin position="1"/>
        <end position="15"/>
    </location>
</feature>
<dbReference type="Pfam" id="PF00194">
    <property type="entry name" value="Carb_anhydrase"/>
    <property type="match status" value="1"/>
</dbReference>
<keyword evidence="3" id="KW-0479">Metal-binding</keyword>
<evidence type="ECO:0000313" key="10">
    <source>
        <dbReference type="Proteomes" id="UP000838763"/>
    </source>
</evidence>
<dbReference type="EMBL" id="CALLCH030000001">
    <property type="protein sequence ID" value="CAI4211170.1"/>
    <property type="molecule type" value="Genomic_DNA"/>
</dbReference>
<dbReference type="SMART" id="SM01057">
    <property type="entry name" value="Carb_anhydrase"/>
    <property type="match status" value="1"/>
</dbReference>
<dbReference type="InterPro" id="IPR041891">
    <property type="entry name" value="Alpha_CA_prokaryot-like"/>
</dbReference>
<proteinExistence type="inferred from homology"/>
<evidence type="ECO:0000256" key="7">
    <source>
        <dbReference type="SAM" id="SignalP"/>
    </source>
</evidence>
<evidence type="ECO:0000256" key="3">
    <source>
        <dbReference type="ARBA" id="ARBA00022723"/>
    </source>
</evidence>
<dbReference type="Proteomes" id="UP000838763">
    <property type="component" value="Unassembled WGS sequence"/>
</dbReference>
<dbReference type="PROSITE" id="PS51144">
    <property type="entry name" value="ALPHA_CA_2"/>
    <property type="match status" value="1"/>
</dbReference>
<comment type="caution">
    <text evidence="9">The sequence shown here is derived from an EMBL/GenBank/DDBJ whole genome shotgun (WGS) entry which is preliminary data.</text>
</comment>